<evidence type="ECO:0000313" key="8">
    <source>
        <dbReference type="Proteomes" id="UP000000561"/>
    </source>
</evidence>
<keyword evidence="8" id="KW-1185">Reference proteome</keyword>
<keyword evidence="3" id="KW-0862">Zinc</keyword>
<dbReference type="Proteomes" id="UP000000561">
    <property type="component" value="Chromosome 1"/>
</dbReference>
<evidence type="ECO:0000256" key="4">
    <source>
        <dbReference type="SAM" id="MobiDB-lite"/>
    </source>
</evidence>
<dbReference type="RefSeq" id="XP_011386180.1">
    <property type="nucleotide sequence ID" value="XM_011387878.1"/>
</dbReference>
<dbReference type="PANTHER" id="PTHR46347:SF1">
    <property type="entry name" value="RING_FYVE_PHD ZINC FINGER SUPERFAMILY PROTEIN"/>
    <property type="match status" value="1"/>
</dbReference>
<keyword evidence="1" id="KW-0479">Metal-binding</keyword>
<gene>
    <name evidence="7" type="ORF">UMAG_00258</name>
</gene>
<name>A0A0D1CZY4_MYCMD</name>
<keyword evidence="5" id="KW-1133">Transmembrane helix</keyword>
<evidence type="ECO:0000256" key="3">
    <source>
        <dbReference type="ARBA" id="ARBA00022833"/>
    </source>
</evidence>
<dbReference type="eggNOG" id="KOG1609">
    <property type="taxonomic scope" value="Eukaryota"/>
</dbReference>
<feature type="region of interest" description="Disordered" evidence="4">
    <location>
        <begin position="1"/>
        <end position="65"/>
    </location>
</feature>
<dbReference type="CDD" id="cd16495">
    <property type="entry name" value="RING_CH-C4HC3_MARCH"/>
    <property type="match status" value="1"/>
</dbReference>
<dbReference type="GO" id="GO:0008270">
    <property type="term" value="F:zinc ion binding"/>
    <property type="evidence" value="ECO:0007669"/>
    <property type="project" value="UniProtKB-KW"/>
</dbReference>
<protein>
    <recommendedName>
        <fullName evidence="6">RING-CH-type domain-containing protein</fullName>
    </recommendedName>
</protein>
<dbReference type="Gene3D" id="3.30.40.10">
    <property type="entry name" value="Zinc/RING finger domain, C3HC4 (zinc finger)"/>
    <property type="match status" value="1"/>
</dbReference>
<feature type="domain" description="RING-CH-type" evidence="6">
    <location>
        <begin position="102"/>
        <end position="174"/>
    </location>
</feature>
<dbReference type="STRING" id="237631.A0A0D1CZY4"/>
<feature type="transmembrane region" description="Helical" evidence="5">
    <location>
        <begin position="187"/>
        <end position="211"/>
    </location>
</feature>
<dbReference type="OrthoDB" id="264354at2759"/>
<feature type="compositionally biased region" description="Low complexity" evidence="4">
    <location>
        <begin position="347"/>
        <end position="363"/>
    </location>
</feature>
<dbReference type="EMBL" id="CM003140">
    <property type="protein sequence ID" value="KIS71828.1"/>
    <property type="molecule type" value="Genomic_DNA"/>
</dbReference>
<dbReference type="PANTHER" id="PTHR46347">
    <property type="entry name" value="RING/FYVE/PHD ZINC FINGER SUPERFAMILY PROTEIN"/>
    <property type="match status" value="1"/>
</dbReference>
<dbReference type="InterPro" id="IPR013083">
    <property type="entry name" value="Znf_RING/FYVE/PHD"/>
</dbReference>
<organism evidence="7 8">
    <name type="scientific">Mycosarcoma maydis</name>
    <name type="common">Corn smut fungus</name>
    <name type="synonym">Ustilago maydis</name>
    <dbReference type="NCBI Taxonomy" id="5270"/>
    <lineage>
        <taxon>Eukaryota</taxon>
        <taxon>Fungi</taxon>
        <taxon>Dikarya</taxon>
        <taxon>Basidiomycota</taxon>
        <taxon>Ustilaginomycotina</taxon>
        <taxon>Ustilaginomycetes</taxon>
        <taxon>Ustilaginales</taxon>
        <taxon>Ustilaginaceae</taxon>
        <taxon>Mycosarcoma</taxon>
    </lineage>
</organism>
<dbReference type="PROSITE" id="PS51292">
    <property type="entry name" value="ZF_RING_CH"/>
    <property type="match status" value="1"/>
</dbReference>
<accession>A0A0D1CZY4</accession>
<dbReference type="KEGG" id="uma:UMAG_00258"/>
<feature type="compositionally biased region" description="Basic and acidic residues" evidence="4">
    <location>
        <begin position="378"/>
        <end position="396"/>
    </location>
</feature>
<sequence>MSRASWSSTGSDAEVQHHFDQPFNYEPRLDLNPQPTRGRRHGSEDADKADSDQVVDDSRSTADSDAASIAFSDSFQAALEEPVNETFDQPTSRPLHFLDDSEDQTNQAICRICLESASSDVSGGESLGRLLSPCRCKGTMKYVHATCLDQWRAASARSSSAVACDQCGAPYRFRKSKFVGLATSPTLLFVVSLVLFLVLIWTVGVAATFFMDIYERPSSDSTSATQHKLKSKSWWPWRASDVIRDPESASVEADAWSYLDVDYTPGLWGYSSLMYEPAAYVKLIKQAVRSFATGEAVEAVKEAVGLQDGLEEPPTVREDANEERGFWSALKHEWMYGDGGLWEKRASPPSQQTPTVQPESTSSCIIAEAQSTPPPKAKPREKYDARAAADYDDSREQRRRRNKATKAARPSKLGQVEPQGWLNKLLIQFSVGFSLVGILSFVNLLVGASFIGPINLHNFGLGRSFARMTSGGRGRNGNQEGVNIASILLVLLVIIGVVRALHVVYKLVRKAARRGLSRLEAVIVDWQYEDDADVAPSHVVTATHDARDHEPQLVRQRHAFGLVDDD</sequence>
<dbReference type="AlphaFoldDB" id="A0A0D1CZY4"/>
<feature type="compositionally biased region" description="Polar residues" evidence="4">
    <location>
        <begin position="1"/>
        <end position="11"/>
    </location>
</feature>
<evidence type="ECO:0000256" key="1">
    <source>
        <dbReference type="ARBA" id="ARBA00022723"/>
    </source>
</evidence>
<keyword evidence="5" id="KW-0812">Transmembrane</keyword>
<evidence type="ECO:0000256" key="5">
    <source>
        <dbReference type="SAM" id="Phobius"/>
    </source>
</evidence>
<evidence type="ECO:0000256" key="2">
    <source>
        <dbReference type="ARBA" id="ARBA00022771"/>
    </source>
</evidence>
<proteinExistence type="predicted"/>
<dbReference type="InterPro" id="IPR011016">
    <property type="entry name" value="Znf_RING-CH"/>
</dbReference>
<dbReference type="InParanoid" id="A0A0D1CZY4"/>
<feature type="compositionally biased region" description="Basic and acidic residues" evidence="4">
    <location>
        <begin position="41"/>
        <end position="62"/>
    </location>
</feature>
<feature type="transmembrane region" description="Helical" evidence="5">
    <location>
        <begin position="484"/>
        <end position="508"/>
    </location>
</feature>
<evidence type="ECO:0000259" key="6">
    <source>
        <dbReference type="PROSITE" id="PS51292"/>
    </source>
</evidence>
<reference evidence="7 8" key="1">
    <citation type="journal article" date="2006" name="Nature">
        <title>Insights from the genome of the biotrophic fungal plant pathogen Ustilago maydis.</title>
        <authorList>
            <person name="Kamper J."/>
            <person name="Kahmann R."/>
            <person name="Bolker M."/>
            <person name="Ma L.J."/>
            <person name="Brefort T."/>
            <person name="Saville B.J."/>
            <person name="Banuett F."/>
            <person name="Kronstad J.W."/>
            <person name="Gold S.E."/>
            <person name="Muller O."/>
            <person name="Perlin M.H."/>
            <person name="Wosten H.A."/>
            <person name="de Vries R."/>
            <person name="Ruiz-Herrera J."/>
            <person name="Reynaga-Pena C.G."/>
            <person name="Snetselaar K."/>
            <person name="McCann M."/>
            <person name="Perez-Martin J."/>
            <person name="Feldbrugge M."/>
            <person name="Basse C.W."/>
            <person name="Steinberg G."/>
            <person name="Ibeas J.I."/>
            <person name="Holloman W."/>
            <person name="Guzman P."/>
            <person name="Farman M."/>
            <person name="Stajich J.E."/>
            <person name="Sentandreu R."/>
            <person name="Gonzalez-Prieto J.M."/>
            <person name="Kennell J.C."/>
            <person name="Molina L."/>
            <person name="Schirawski J."/>
            <person name="Mendoza-Mendoza A."/>
            <person name="Greilinger D."/>
            <person name="Munch K."/>
            <person name="Rossel N."/>
            <person name="Scherer M."/>
            <person name="Vranes M."/>
            <person name="Ladendorf O."/>
            <person name="Vincon V."/>
            <person name="Fuchs U."/>
            <person name="Sandrock B."/>
            <person name="Meng S."/>
            <person name="Ho E.C."/>
            <person name="Cahill M.J."/>
            <person name="Boyce K.J."/>
            <person name="Klose J."/>
            <person name="Klosterman S.J."/>
            <person name="Deelstra H.J."/>
            <person name="Ortiz-Castellanos L."/>
            <person name="Li W."/>
            <person name="Sanchez-Alonso P."/>
            <person name="Schreier P.H."/>
            <person name="Hauser-Hahn I."/>
            <person name="Vaupel M."/>
            <person name="Koopmann E."/>
            <person name="Friedrich G."/>
            <person name="Voss H."/>
            <person name="Schluter T."/>
            <person name="Margolis J."/>
            <person name="Platt D."/>
            <person name="Swimmer C."/>
            <person name="Gnirke A."/>
            <person name="Chen F."/>
            <person name="Vysotskaia V."/>
            <person name="Mannhaupt G."/>
            <person name="Guldener U."/>
            <person name="Munsterkotter M."/>
            <person name="Haase D."/>
            <person name="Oesterheld M."/>
            <person name="Mewes H.W."/>
            <person name="Mauceli E.W."/>
            <person name="DeCaprio D."/>
            <person name="Wade C.M."/>
            <person name="Butler J."/>
            <person name="Young S."/>
            <person name="Jaffe D.B."/>
            <person name="Calvo S."/>
            <person name="Nusbaum C."/>
            <person name="Galagan J."/>
            <person name="Birren B.W."/>
        </authorList>
    </citation>
    <scope>NUCLEOTIDE SEQUENCE [LARGE SCALE GENOMIC DNA]</scope>
    <source>
        <strain evidence="8">DSM 14603 / FGSC 9021 / UM521</strain>
    </source>
</reference>
<feature type="compositionally biased region" description="Basic residues" evidence="4">
    <location>
        <begin position="397"/>
        <end position="406"/>
    </location>
</feature>
<dbReference type="OMA" id="YVHATCL"/>
<feature type="region of interest" description="Disordered" evidence="4">
    <location>
        <begin position="341"/>
        <end position="412"/>
    </location>
</feature>
<dbReference type="SUPFAM" id="SSF57850">
    <property type="entry name" value="RING/U-box"/>
    <property type="match status" value="1"/>
</dbReference>
<dbReference type="GeneID" id="23561613"/>
<dbReference type="Pfam" id="PF12906">
    <property type="entry name" value="RINGv"/>
    <property type="match status" value="1"/>
</dbReference>
<evidence type="ECO:0000313" key="7">
    <source>
        <dbReference type="EMBL" id="KIS71828.1"/>
    </source>
</evidence>
<feature type="transmembrane region" description="Helical" evidence="5">
    <location>
        <begin position="425"/>
        <end position="451"/>
    </location>
</feature>
<dbReference type="VEuPathDB" id="FungiDB:UMAG_00258"/>
<keyword evidence="2" id="KW-0863">Zinc-finger</keyword>
<keyword evidence="5" id="KW-0472">Membrane</keyword>
<dbReference type="SMART" id="SM00744">
    <property type="entry name" value="RINGv"/>
    <property type="match status" value="1"/>
</dbReference>